<evidence type="ECO:0000313" key="11">
    <source>
        <dbReference type="Proteomes" id="UP000261231"/>
    </source>
</evidence>
<evidence type="ECO:0000313" key="9">
    <source>
        <dbReference type="EMBL" id="RGC50485.1"/>
    </source>
</evidence>
<dbReference type="Gene3D" id="3.30.1490.480">
    <property type="entry name" value="Endolytic murein transglycosylase"/>
    <property type="match status" value="1"/>
</dbReference>
<dbReference type="GO" id="GO:0016829">
    <property type="term" value="F:lyase activity"/>
    <property type="evidence" value="ECO:0007669"/>
    <property type="project" value="UniProtKB-KW"/>
</dbReference>
<evidence type="ECO:0000256" key="4">
    <source>
        <dbReference type="ARBA" id="ARBA00023136"/>
    </source>
</evidence>
<dbReference type="EMBL" id="QVEP01000007">
    <property type="protein sequence ID" value="RGB81052.1"/>
    <property type="molecule type" value="Genomic_DNA"/>
</dbReference>
<keyword evidence="4 7" id="KW-0472">Membrane</keyword>
<evidence type="ECO:0000256" key="6">
    <source>
        <dbReference type="ARBA" id="ARBA00023316"/>
    </source>
</evidence>
<keyword evidence="11" id="KW-1185">Reference proteome</keyword>
<dbReference type="Proteomes" id="UP000260773">
    <property type="component" value="Unassembled WGS sequence"/>
</dbReference>
<dbReference type="RefSeq" id="WP_015514590.1">
    <property type="nucleotide sequence ID" value="NZ_JAJCNA010000010.1"/>
</dbReference>
<proteinExistence type="predicted"/>
<accession>A0A3E2XQ30</accession>
<keyword evidence="3 7" id="KW-1133">Transmembrane helix</keyword>
<evidence type="ECO:0000256" key="1">
    <source>
        <dbReference type="ARBA" id="ARBA00022475"/>
    </source>
</evidence>
<dbReference type="EMBL" id="QVFD01000002">
    <property type="protein sequence ID" value="RGC50485.1"/>
    <property type="molecule type" value="Genomic_DNA"/>
</dbReference>
<feature type="transmembrane region" description="Helical" evidence="7">
    <location>
        <begin position="6"/>
        <end position="27"/>
    </location>
</feature>
<keyword evidence="5" id="KW-0456">Lyase</keyword>
<protein>
    <recommendedName>
        <fullName evidence="12">Aminodeoxychorismate lyase</fullName>
    </recommendedName>
</protein>
<dbReference type="Proteomes" id="UP000261231">
    <property type="component" value="Unassembled WGS sequence"/>
</dbReference>
<dbReference type="AlphaFoldDB" id="A0A3E2XQ30"/>
<keyword evidence="1" id="KW-1003">Cell membrane</keyword>
<dbReference type="OrthoDB" id="9810667at2"/>
<comment type="caution">
    <text evidence="9">The sequence shown here is derived from an EMBL/GenBank/DDBJ whole genome shotgun (WGS) entry which is preliminary data.</text>
</comment>
<dbReference type="GO" id="GO:0071555">
    <property type="term" value="P:cell wall organization"/>
    <property type="evidence" value="ECO:0007669"/>
    <property type="project" value="UniProtKB-KW"/>
</dbReference>
<evidence type="ECO:0000313" key="8">
    <source>
        <dbReference type="EMBL" id="RGB81052.1"/>
    </source>
</evidence>
<evidence type="ECO:0000256" key="7">
    <source>
        <dbReference type="SAM" id="Phobius"/>
    </source>
</evidence>
<sequence length="127" mass="13902">MIKKLFVGTFGVALNVIIYILVILLAIRVITWSYDFAYEVFGDRPVAEASEEIVPVQISDGASTNEIAAILDKKGLIKYKYAFIIHVGLSQYKGMLKPGNYELSPSMTMDQMLAVMAGSGTAETSTE</sequence>
<evidence type="ECO:0000256" key="2">
    <source>
        <dbReference type="ARBA" id="ARBA00022692"/>
    </source>
</evidence>
<evidence type="ECO:0008006" key="12">
    <source>
        <dbReference type="Google" id="ProtNLM"/>
    </source>
</evidence>
<keyword evidence="6" id="KW-0961">Cell wall biogenesis/degradation</keyword>
<evidence type="ECO:0000256" key="3">
    <source>
        <dbReference type="ARBA" id="ARBA00022989"/>
    </source>
</evidence>
<gene>
    <name evidence="8" type="ORF">DW070_04475</name>
    <name evidence="9" type="ORF">DW747_03700</name>
</gene>
<name>A0A3E2XQ30_9FIRM</name>
<evidence type="ECO:0000256" key="5">
    <source>
        <dbReference type="ARBA" id="ARBA00023239"/>
    </source>
</evidence>
<dbReference type="PANTHER" id="PTHR30518">
    <property type="entry name" value="ENDOLYTIC MUREIN TRANSGLYCOSYLASE"/>
    <property type="match status" value="1"/>
</dbReference>
<reference evidence="10 11" key="1">
    <citation type="submission" date="2018-08" db="EMBL/GenBank/DDBJ databases">
        <title>A genome reference for cultivated species of the human gut microbiota.</title>
        <authorList>
            <person name="Zou Y."/>
            <person name="Xue W."/>
            <person name="Luo G."/>
        </authorList>
    </citation>
    <scope>NUCLEOTIDE SEQUENCE [LARGE SCALE GENOMIC DNA]</scope>
    <source>
        <strain evidence="8 10">AF45-17</strain>
        <strain evidence="9 11">AM28-39</strain>
    </source>
</reference>
<evidence type="ECO:0000313" key="10">
    <source>
        <dbReference type="Proteomes" id="UP000260773"/>
    </source>
</evidence>
<dbReference type="Pfam" id="PF02618">
    <property type="entry name" value="YceG"/>
    <property type="match status" value="1"/>
</dbReference>
<dbReference type="InterPro" id="IPR003770">
    <property type="entry name" value="MLTG-like"/>
</dbReference>
<dbReference type="PANTHER" id="PTHR30518:SF2">
    <property type="entry name" value="ENDOLYTIC MUREIN TRANSGLYCOSYLASE"/>
    <property type="match status" value="1"/>
</dbReference>
<keyword evidence="2 7" id="KW-0812">Transmembrane</keyword>
<organism evidence="9 11">
    <name type="scientific">Coprococcus catus</name>
    <dbReference type="NCBI Taxonomy" id="116085"/>
    <lineage>
        <taxon>Bacteria</taxon>
        <taxon>Bacillati</taxon>
        <taxon>Bacillota</taxon>
        <taxon>Clostridia</taxon>
        <taxon>Lachnospirales</taxon>
        <taxon>Lachnospiraceae</taxon>
        <taxon>Coprococcus</taxon>
    </lineage>
</organism>